<feature type="domain" description="G-protein coupled receptors family 1 profile" evidence="16">
    <location>
        <begin position="437"/>
        <end position="730"/>
    </location>
</feature>
<gene>
    <name evidence="18" type="primary">LOC110981749</name>
</gene>
<dbReference type="AlphaFoldDB" id="A0A8B7YPS0"/>
<dbReference type="GO" id="GO:0009755">
    <property type="term" value="P:hormone-mediated signaling pathway"/>
    <property type="evidence" value="ECO:0007669"/>
    <property type="project" value="TreeGrafter"/>
</dbReference>
<dbReference type="PANTHER" id="PTHR24372:SF77">
    <property type="entry name" value="G-PROTEIN COUPLED RECEPTORS FAMILY 1 PROFILE DOMAIN-CONTAINING PROTEIN"/>
    <property type="match status" value="1"/>
</dbReference>
<evidence type="ECO:0000256" key="6">
    <source>
        <dbReference type="ARBA" id="ARBA00022989"/>
    </source>
</evidence>
<dbReference type="PROSITE" id="PS01209">
    <property type="entry name" value="LDLRA_1"/>
    <property type="match status" value="1"/>
</dbReference>
<dbReference type="Gene3D" id="3.80.10.10">
    <property type="entry name" value="Ribonuclease Inhibitor"/>
    <property type="match status" value="1"/>
</dbReference>
<comment type="caution">
    <text evidence="12">Lacks conserved residue(s) required for the propagation of feature annotation.</text>
</comment>
<feature type="transmembrane region" description="Helical" evidence="13">
    <location>
        <begin position="710"/>
        <end position="733"/>
    </location>
</feature>
<evidence type="ECO:0000256" key="3">
    <source>
        <dbReference type="ARBA" id="ARBA00022614"/>
    </source>
</evidence>
<dbReference type="GO" id="GO:0007189">
    <property type="term" value="P:adenylate cyclase-activating G protein-coupled receptor signaling pathway"/>
    <property type="evidence" value="ECO:0007669"/>
    <property type="project" value="TreeGrafter"/>
</dbReference>
<evidence type="ECO:0000256" key="8">
    <source>
        <dbReference type="ARBA" id="ARBA00023136"/>
    </source>
</evidence>
<dbReference type="RefSeq" id="XP_022095274.1">
    <property type="nucleotide sequence ID" value="XM_022239582.1"/>
</dbReference>
<dbReference type="Pfam" id="PF00001">
    <property type="entry name" value="7tm_1"/>
    <property type="match status" value="2"/>
</dbReference>
<dbReference type="InterPro" id="IPR002172">
    <property type="entry name" value="LDrepeatLR_classA_rpt"/>
</dbReference>
<feature type="transmembrane region" description="Helical" evidence="13">
    <location>
        <begin position="550"/>
        <end position="571"/>
    </location>
</feature>
<feature type="signal peptide" evidence="14">
    <location>
        <begin position="1"/>
        <end position="27"/>
    </location>
</feature>
<dbReference type="GO" id="GO:0008528">
    <property type="term" value="F:G protein-coupled peptide receptor activity"/>
    <property type="evidence" value="ECO:0007669"/>
    <property type="project" value="TreeGrafter"/>
</dbReference>
<dbReference type="InterPro" id="IPR036055">
    <property type="entry name" value="LDL_receptor-like_sf"/>
</dbReference>
<dbReference type="GeneID" id="110981749"/>
<dbReference type="PROSITE" id="PS50068">
    <property type="entry name" value="LDLRA_2"/>
    <property type="match status" value="1"/>
</dbReference>
<keyword evidence="10" id="KW-0675">Receptor</keyword>
<evidence type="ECO:0000256" key="7">
    <source>
        <dbReference type="ARBA" id="ARBA00023040"/>
    </source>
</evidence>
<keyword evidence="7" id="KW-0297">G-protein coupled receptor</keyword>
<keyword evidence="8 13" id="KW-0472">Membrane</keyword>
<keyword evidence="5" id="KW-0677">Repeat</keyword>
<dbReference type="SUPFAM" id="SSF57424">
    <property type="entry name" value="LDL receptor-like module"/>
    <property type="match status" value="1"/>
</dbReference>
<dbReference type="Pfam" id="PF00431">
    <property type="entry name" value="CUB"/>
    <property type="match status" value="1"/>
</dbReference>
<dbReference type="InterPro" id="IPR000276">
    <property type="entry name" value="GPCR_Rhodpsn"/>
</dbReference>
<dbReference type="SUPFAM" id="SSF81321">
    <property type="entry name" value="Family A G protein-coupled receptor-like"/>
    <property type="match status" value="1"/>
</dbReference>
<dbReference type="InterPro" id="IPR035914">
    <property type="entry name" value="Sperma_CUB_dom_sf"/>
</dbReference>
<dbReference type="PRINTS" id="PR00237">
    <property type="entry name" value="GPCRRHODOPSN"/>
</dbReference>
<keyword evidence="4 13" id="KW-0812">Transmembrane</keyword>
<dbReference type="SMART" id="SM00042">
    <property type="entry name" value="CUB"/>
    <property type="match status" value="1"/>
</dbReference>
<dbReference type="SUPFAM" id="SSF52058">
    <property type="entry name" value="L domain-like"/>
    <property type="match status" value="1"/>
</dbReference>
<organism evidence="17 18">
    <name type="scientific">Acanthaster planci</name>
    <name type="common">Crown-of-thorns starfish</name>
    <dbReference type="NCBI Taxonomy" id="133434"/>
    <lineage>
        <taxon>Eukaryota</taxon>
        <taxon>Metazoa</taxon>
        <taxon>Echinodermata</taxon>
        <taxon>Eleutherozoa</taxon>
        <taxon>Asterozoa</taxon>
        <taxon>Asteroidea</taxon>
        <taxon>Valvatacea</taxon>
        <taxon>Valvatida</taxon>
        <taxon>Acanthasteridae</taxon>
        <taxon>Acanthaster</taxon>
    </lineage>
</organism>
<feature type="transmembrane region" description="Helical" evidence="13">
    <location>
        <begin position="456"/>
        <end position="481"/>
    </location>
</feature>
<dbReference type="Proteomes" id="UP000694845">
    <property type="component" value="Unplaced"/>
</dbReference>
<feature type="domain" description="CUB" evidence="15">
    <location>
        <begin position="25"/>
        <end position="153"/>
    </location>
</feature>
<keyword evidence="17" id="KW-1185">Reference proteome</keyword>
<feature type="chain" id="PRO_5034208381" evidence="14">
    <location>
        <begin position="28"/>
        <end position="770"/>
    </location>
</feature>
<feature type="transmembrane region" description="Helical" evidence="13">
    <location>
        <begin position="519"/>
        <end position="538"/>
    </location>
</feature>
<comment type="subcellular location">
    <subcellularLocation>
        <location evidence="1">Cell membrane</location>
        <topology evidence="1">Multi-pass membrane protein</topology>
    </subcellularLocation>
</comment>
<feature type="transmembrane region" description="Helical" evidence="13">
    <location>
        <begin position="675"/>
        <end position="698"/>
    </location>
</feature>
<accession>A0A8B7YPS0</accession>
<evidence type="ECO:0000256" key="5">
    <source>
        <dbReference type="ARBA" id="ARBA00022737"/>
    </source>
</evidence>
<dbReference type="Gene3D" id="2.60.120.290">
    <property type="entry name" value="Spermadhesin, CUB domain"/>
    <property type="match status" value="1"/>
</dbReference>
<feature type="transmembrane region" description="Helical" evidence="13">
    <location>
        <begin position="421"/>
        <end position="444"/>
    </location>
</feature>
<keyword evidence="2" id="KW-1003">Cell membrane</keyword>
<dbReference type="InterPro" id="IPR017452">
    <property type="entry name" value="GPCR_Rhodpsn_7TM"/>
</dbReference>
<dbReference type="InterPro" id="IPR023415">
    <property type="entry name" value="LDLR_class-A_CS"/>
</dbReference>
<evidence type="ECO:0000259" key="16">
    <source>
        <dbReference type="PROSITE" id="PS50262"/>
    </source>
</evidence>
<dbReference type="KEGG" id="aplc:110981749"/>
<dbReference type="CDD" id="cd00112">
    <property type="entry name" value="LDLa"/>
    <property type="match status" value="1"/>
</dbReference>
<keyword evidence="14" id="KW-0732">Signal</keyword>
<sequence length="770" mass="85498">MIPVTMVKRHLSLDVLLFCILASLCHAKIPNGIHLITLTAKAPEWSFQSPNFNLGLYPNDFLGVWLIKVDSGSKVIFDFDVLEIDKGDLLEIGNGQDASDLASELDISVITRLTGNLSAEGVRLIAKGNEAWLKFRSNQDTTCRGFSVTVRMQDARRMQEEGFCKQDFQCARRVEGITCLGNESVCDGFEQCKDRSDEANCDSSRYDRSDISSCKICAANQQYDHENHACPTSLPDQQTCTRPSPLCGCGGRGKELGILCIGWYPAMLRTVPDETHSLFLSGINVNKLKNSPFKMFPNLRNLKVLVIQATSGASDLKRHAFDGFEGLTSLVIFDIHLRKIESKAFAGLDQLDTLAFFGKEATSDLPVIENGAFEDIADKLSYLFVDDYRFCCFFGATIQENCREWFDIPELFSCSQLVPNYVLKVFMWILGISAVVGNILVMVWRCREKVASRASLMINSFLVFNLASADALMGLYMLIIAGADAFYGSRYFEVSGEWRASAACKVAGFISMVANETSVFFLVFISITRFMFVVFPFVSNRHLSLKVVKVAGCIIWLLTVIIAVVSIVLSLDEESGAYGLSDVCIGLPLTTRVTGFEINQQRIDVGGIGEVTYSRPVPTSTSATWVFSIVLFLGVNLFCFCVILACYISIFVKVKVAASRVRSRSARDESEVRMAVKMAAIVLTDFSCWIPVIIMGILFQAGVAKNNPEIFVWSVVFILPINSSINPYLYTFLDICIKQKREQKVSKIAKKEEIEAKALPSNKTTSTTNE</sequence>
<evidence type="ECO:0000256" key="13">
    <source>
        <dbReference type="SAM" id="Phobius"/>
    </source>
</evidence>
<dbReference type="PROSITE" id="PS50262">
    <property type="entry name" value="G_PROTEIN_RECEP_F1_2"/>
    <property type="match status" value="1"/>
</dbReference>
<evidence type="ECO:0000256" key="11">
    <source>
        <dbReference type="ARBA" id="ARBA00023224"/>
    </source>
</evidence>
<dbReference type="GO" id="GO:0005886">
    <property type="term" value="C:plasma membrane"/>
    <property type="evidence" value="ECO:0007669"/>
    <property type="project" value="UniProtKB-SubCell"/>
</dbReference>
<dbReference type="Gene3D" id="1.20.1070.10">
    <property type="entry name" value="Rhodopsin 7-helix transmembrane proteins"/>
    <property type="match status" value="1"/>
</dbReference>
<name>A0A8B7YPS0_ACAPL</name>
<evidence type="ECO:0000259" key="15">
    <source>
        <dbReference type="PROSITE" id="PS01180"/>
    </source>
</evidence>
<keyword evidence="6 13" id="KW-1133">Transmembrane helix</keyword>
<dbReference type="SUPFAM" id="SSF49854">
    <property type="entry name" value="Spermadhesin, CUB domain"/>
    <property type="match status" value="1"/>
</dbReference>
<evidence type="ECO:0000313" key="17">
    <source>
        <dbReference type="Proteomes" id="UP000694845"/>
    </source>
</evidence>
<evidence type="ECO:0000256" key="9">
    <source>
        <dbReference type="ARBA" id="ARBA00023157"/>
    </source>
</evidence>
<protein>
    <submittedName>
        <fullName evidence="18">G-protein coupled receptor GRL101-like isoform X1</fullName>
    </submittedName>
</protein>
<keyword evidence="9 12" id="KW-1015">Disulfide bond</keyword>
<dbReference type="InterPro" id="IPR032675">
    <property type="entry name" value="LRR_dom_sf"/>
</dbReference>
<proteinExistence type="predicted"/>
<evidence type="ECO:0000256" key="4">
    <source>
        <dbReference type="ARBA" id="ARBA00022692"/>
    </source>
</evidence>
<dbReference type="InterPro" id="IPR000859">
    <property type="entry name" value="CUB_dom"/>
</dbReference>
<evidence type="ECO:0000256" key="10">
    <source>
        <dbReference type="ARBA" id="ARBA00023170"/>
    </source>
</evidence>
<keyword evidence="3" id="KW-0433">Leucine-rich repeat</keyword>
<dbReference type="OrthoDB" id="10113817at2759"/>
<evidence type="ECO:0000313" key="18">
    <source>
        <dbReference type="RefSeq" id="XP_022095274.1"/>
    </source>
</evidence>
<evidence type="ECO:0000256" key="2">
    <source>
        <dbReference type="ARBA" id="ARBA00022475"/>
    </source>
</evidence>
<evidence type="ECO:0000256" key="12">
    <source>
        <dbReference type="PROSITE-ProRule" id="PRU00124"/>
    </source>
</evidence>
<reference evidence="18" key="1">
    <citation type="submission" date="2025-08" db="UniProtKB">
        <authorList>
            <consortium name="RefSeq"/>
        </authorList>
    </citation>
    <scope>IDENTIFICATION</scope>
</reference>
<dbReference type="Gene3D" id="4.10.400.10">
    <property type="entry name" value="Low-density Lipoprotein Receptor"/>
    <property type="match status" value="1"/>
</dbReference>
<evidence type="ECO:0000256" key="14">
    <source>
        <dbReference type="SAM" id="SignalP"/>
    </source>
</evidence>
<dbReference type="SMART" id="SM00192">
    <property type="entry name" value="LDLa"/>
    <property type="match status" value="1"/>
</dbReference>
<feature type="disulfide bond" evidence="12">
    <location>
        <begin position="186"/>
        <end position="201"/>
    </location>
</feature>
<keyword evidence="11" id="KW-0807">Transducer</keyword>
<dbReference type="PANTHER" id="PTHR24372">
    <property type="entry name" value="GLYCOPROTEIN HORMONE RECEPTOR"/>
    <property type="match status" value="1"/>
</dbReference>
<dbReference type="CDD" id="cd00041">
    <property type="entry name" value="CUB"/>
    <property type="match status" value="1"/>
</dbReference>
<dbReference type="PROSITE" id="PS01180">
    <property type="entry name" value="CUB"/>
    <property type="match status" value="1"/>
</dbReference>
<evidence type="ECO:0000256" key="1">
    <source>
        <dbReference type="ARBA" id="ARBA00004651"/>
    </source>
</evidence>
<feature type="transmembrane region" description="Helical" evidence="13">
    <location>
        <begin position="625"/>
        <end position="654"/>
    </location>
</feature>